<evidence type="ECO:0000256" key="2">
    <source>
        <dbReference type="ARBA" id="ARBA00023163"/>
    </source>
</evidence>
<feature type="domain" description="Putative zinc-finger" evidence="3">
    <location>
        <begin position="25"/>
        <end position="59"/>
    </location>
</feature>
<dbReference type="Gene3D" id="1.10.10.1320">
    <property type="entry name" value="Anti-sigma factor, zinc-finger domain"/>
    <property type="match status" value="1"/>
</dbReference>
<keyword evidence="1" id="KW-0805">Transcription regulation</keyword>
<dbReference type="Proteomes" id="UP000036513">
    <property type="component" value="Unassembled WGS sequence"/>
</dbReference>
<evidence type="ECO:0000313" key="4">
    <source>
        <dbReference type="EMBL" id="KMO82552.1"/>
    </source>
</evidence>
<dbReference type="InterPro" id="IPR027383">
    <property type="entry name" value="Znf_put"/>
</dbReference>
<gene>
    <name evidence="4" type="ORF">MCHLDSM_01175</name>
</gene>
<dbReference type="InterPro" id="IPR041916">
    <property type="entry name" value="Anti_sigma_zinc_sf"/>
</dbReference>
<evidence type="ECO:0000313" key="5">
    <source>
        <dbReference type="Proteomes" id="UP000036513"/>
    </source>
</evidence>
<evidence type="ECO:0000259" key="3">
    <source>
        <dbReference type="Pfam" id="PF13490"/>
    </source>
</evidence>
<dbReference type="PATRIC" id="fig|37916.4.peg.1055"/>
<dbReference type="EMBL" id="JYNL01000009">
    <property type="protein sequence ID" value="KMO82552.1"/>
    <property type="molecule type" value="Genomic_DNA"/>
</dbReference>
<reference evidence="4 5" key="1">
    <citation type="journal article" date="2015" name="Genome Biol. Evol.">
        <title>Characterization of Three Mycobacterium spp. with Potential Use in Bioremediation by Genome Sequencing and Comparative Genomics.</title>
        <authorList>
            <person name="Das S."/>
            <person name="Pettersson B.M."/>
            <person name="Behra P.R."/>
            <person name="Ramesh M."/>
            <person name="Dasgupta S."/>
            <person name="Bhattacharya A."/>
            <person name="Kirsebom L.A."/>
        </authorList>
    </citation>
    <scope>NUCLEOTIDE SEQUENCE [LARGE SCALE GENOMIC DNA]</scope>
    <source>
        <strain evidence="4 5">DSM 43826</strain>
    </source>
</reference>
<protein>
    <recommendedName>
        <fullName evidence="3">Putative zinc-finger domain-containing protein</fullName>
    </recommendedName>
</protein>
<evidence type="ECO:0000256" key="1">
    <source>
        <dbReference type="ARBA" id="ARBA00023015"/>
    </source>
</evidence>
<keyword evidence="2" id="KW-0804">Transcription</keyword>
<dbReference type="AlphaFoldDB" id="A0A0J6WLH9"/>
<sequence length="99" mass="11365">MTSKAGRMRWWWRRRGVMRSRPLRCEEMVELVTAYLEDALDADDRARFETHLHGCEGCAAYLDQLHATVGTLGGIREEHLDPVYRARLLAAFAETAGSW</sequence>
<name>A0A0J6WLH9_9MYCO</name>
<accession>A0A0J6WLH9</accession>
<keyword evidence="5" id="KW-1185">Reference proteome</keyword>
<dbReference type="STRING" id="37916.MCHLDSM_01175"/>
<proteinExistence type="predicted"/>
<organism evidence="4 5">
    <name type="scientific">Mycolicibacterium chlorophenolicum</name>
    <dbReference type="NCBI Taxonomy" id="37916"/>
    <lineage>
        <taxon>Bacteria</taxon>
        <taxon>Bacillati</taxon>
        <taxon>Actinomycetota</taxon>
        <taxon>Actinomycetes</taxon>
        <taxon>Mycobacteriales</taxon>
        <taxon>Mycobacteriaceae</taxon>
        <taxon>Mycolicibacterium</taxon>
    </lineage>
</organism>
<comment type="caution">
    <text evidence="4">The sequence shown here is derived from an EMBL/GenBank/DDBJ whole genome shotgun (WGS) entry which is preliminary data.</text>
</comment>
<dbReference type="Pfam" id="PF13490">
    <property type="entry name" value="zf-HC2"/>
    <property type="match status" value="1"/>
</dbReference>